<dbReference type="EMBL" id="JANEYF010004558">
    <property type="protein sequence ID" value="KAJ8930756.1"/>
    <property type="molecule type" value="Genomic_DNA"/>
</dbReference>
<dbReference type="AlphaFoldDB" id="A0AAV8WX18"/>
<organism evidence="3 4">
    <name type="scientific">Rhamnusium bicolor</name>
    <dbReference type="NCBI Taxonomy" id="1586634"/>
    <lineage>
        <taxon>Eukaryota</taxon>
        <taxon>Metazoa</taxon>
        <taxon>Ecdysozoa</taxon>
        <taxon>Arthropoda</taxon>
        <taxon>Hexapoda</taxon>
        <taxon>Insecta</taxon>
        <taxon>Pterygota</taxon>
        <taxon>Neoptera</taxon>
        <taxon>Endopterygota</taxon>
        <taxon>Coleoptera</taxon>
        <taxon>Polyphaga</taxon>
        <taxon>Cucujiformia</taxon>
        <taxon>Chrysomeloidea</taxon>
        <taxon>Cerambycidae</taxon>
        <taxon>Lepturinae</taxon>
        <taxon>Rhagiini</taxon>
        <taxon>Rhamnusium</taxon>
    </lineage>
</organism>
<protein>
    <recommendedName>
        <fullName evidence="2">DDE-1 domain-containing protein</fullName>
    </recommendedName>
</protein>
<evidence type="ECO:0000256" key="1">
    <source>
        <dbReference type="SAM" id="MobiDB-lite"/>
    </source>
</evidence>
<accession>A0AAV8WX18</accession>
<dbReference type="GO" id="GO:0003676">
    <property type="term" value="F:nucleic acid binding"/>
    <property type="evidence" value="ECO:0007669"/>
    <property type="project" value="InterPro"/>
</dbReference>
<keyword evidence="4" id="KW-1185">Reference proteome</keyword>
<feature type="domain" description="DDE-1" evidence="2">
    <location>
        <begin position="16"/>
        <end position="96"/>
    </location>
</feature>
<proteinExistence type="predicted"/>
<feature type="compositionally biased region" description="Polar residues" evidence="1">
    <location>
        <begin position="151"/>
        <end position="161"/>
    </location>
</feature>
<sequence length="231" mass="26027">MDRHLPPGLLVLMTPKGSMNIITFCTWIEHVAKYKPPGKCFRIFDGAKCHLDHTIVEVAERHDIVLFCVPSNTTHELQPMDKSVFRSFEHHWDDQSLTPANIKARFAATGIFPFNPEAIPVAFAPSVVIQVEEQPREESIVKPTINERLASPTTAEPSNIRQRPAFPKAGPSNIRKLKITTENYSSDSTDDNSEESIPFLDDSDDDNEYQSNEPLNKSIKEITASKRTFPP</sequence>
<evidence type="ECO:0000259" key="2">
    <source>
        <dbReference type="Pfam" id="PF03184"/>
    </source>
</evidence>
<dbReference type="InterPro" id="IPR004875">
    <property type="entry name" value="DDE_SF_endonuclease_dom"/>
</dbReference>
<reference evidence="3" key="1">
    <citation type="journal article" date="2023" name="Insect Mol. Biol.">
        <title>Genome sequencing provides insights into the evolution of gene families encoding plant cell wall-degrading enzymes in longhorned beetles.</title>
        <authorList>
            <person name="Shin N.R."/>
            <person name="Okamura Y."/>
            <person name="Kirsch R."/>
            <person name="Pauchet Y."/>
        </authorList>
    </citation>
    <scope>NUCLEOTIDE SEQUENCE</scope>
    <source>
        <strain evidence="3">RBIC_L_NR</strain>
    </source>
</reference>
<dbReference type="Pfam" id="PF03184">
    <property type="entry name" value="DDE_1"/>
    <property type="match status" value="1"/>
</dbReference>
<name>A0AAV8WX18_9CUCU</name>
<comment type="caution">
    <text evidence="3">The sequence shown here is derived from an EMBL/GenBank/DDBJ whole genome shotgun (WGS) entry which is preliminary data.</text>
</comment>
<feature type="region of interest" description="Disordered" evidence="1">
    <location>
        <begin position="150"/>
        <end position="231"/>
    </location>
</feature>
<evidence type="ECO:0000313" key="3">
    <source>
        <dbReference type="EMBL" id="KAJ8930756.1"/>
    </source>
</evidence>
<gene>
    <name evidence="3" type="ORF">NQ314_016411</name>
</gene>
<dbReference type="Proteomes" id="UP001162156">
    <property type="component" value="Unassembled WGS sequence"/>
</dbReference>
<evidence type="ECO:0000313" key="4">
    <source>
        <dbReference type="Proteomes" id="UP001162156"/>
    </source>
</evidence>